<dbReference type="InterPro" id="IPR001680">
    <property type="entry name" value="WD40_rpt"/>
</dbReference>
<dbReference type="PROSITE" id="PS50294">
    <property type="entry name" value="WD_REPEATS_REGION"/>
    <property type="match status" value="1"/>
</dbReference>
<dbReference type="AlphaFoldDB" id="A0A9W4K7I0"/>
<dbReference type="EMBL" id="CAJVRC010000835">
    <property type="protein sequence ID" value="CAG8885750.1"/>
    <property type="molecule type" value="Genomic_DNA"/>
</dbReference>
<evidence type="ECO:0000313" key="3">
    <source>
        <dbReference type="Proteomes" id="UP001154252"/>
    </source>
</evidence>
<dbReference type="Proteomes" id="UP001154252">
    <property type="component" value="Unassembled WGS sequence"/>
</dbReference>
<dbReference type="GO" id="GO:0097361">
    <property type="term" value="C:cytosolic [4Fe-4S] assembly targeting complex"/>
    <property type="evidence" value="ECO:0007669"/>
    <property type="project" value="TreeGrafter"/>
</dbReference>
<feature type="repeat" description="WD" evidence="1">
    <location>
        <begin position="57"/>
        <end position="91"/>
    </location>
</feature>
<name>A0A9W4K7I0_9EURO</name>
<dbReference type="PANTHER" id="PTHR19920">
    <property type="entry name" value="WD40 PROTEIN CIAO1"/>
    <property type="match status" value="1"/>
</dbReference>
<dbReference type="PROSITE" id="PS50082">
    <property type="entry name" value="WD_REPEATS_2"/>
    <property type="match status" value="1"/>
</dbReference>
<dbReference type="InterPro" id="IPR036322">
    <property type="entry name" value="WD40_repeat_dom_sf"/>
</dbReference>
<proteinExistence type="predicted"/>
<organism evidence="2 3">
    <name type="scientific">Penicillium egyptiacum</name>
    <dbReference type="NCBI Taxonomy" id="1303716"/>
    <lineage>
        <taxon>Eukaryota</taxon>
        <taxon>Fungi</taxon>
        <taxon>Dikarya</taxon>
        <taxon>Ascomycota</taxon>
        <taxon>Pezizomycotina</taxon>
        <taxon>Eurotiomycetes</taxon>
        <taxon>Eurotiomycetidae</taxon>
        <taxon>Eurotiales</taxon>
        <taxon>Aspergillaceae</taxon>
        <taxon>Penicillium</taxon>
    </lineage>
</organism>
<dbReference type="GO" id="GO:0016226">
    <property type="term" value="P:iron-sulfur cluster assembly"/>
    <property type="evidence" value="ECO:0007669"/>
    <property type="project" value="TreeGrafter"/>
</dbReference>
<dbReference type="InterPro" id="IPR015943">
    <property type="entry name" value="WD40/YVTN_repeat-like_dom_sf"/>
</dbReference>
<dbReference type="Gene3D" id="2.130.10.10">
    <property type="entry name" value="YVTN repeat-like/Quinoprotein amine dehydrogenase"/>
    <property type="match status" value="1"/>
</dbReference>
<dbReference type="SUPFAM" id="SSF50978">
    <property type="entry name" value="WD40 repeat-like"/>
    <property type="match status" value="1"/>
</dbReference>
<gene>
    <name evidence="2" type="ORF">PEGY_LOCUS577</name>
</gene>
<comment type="caution">
    <text evidence="2">The sequence shown here is derived from an EMBL/GenBank/DDBJ whole genome shotgun (WGS) entry which is preliminary data.</text>
</comment>
<dbReference type="Pfam" id="PF00400">
    <property type="entry name" value="WD40"/>
    <property type="match status" value="2"/>
</dbReference>
<sequence length="98" mass="10706">MSPKVTITHLSDLTPPSQERTWLTAPHPTLPIVATCSSDKTIRVYSLTNFTLLSTITGGHKRSVRTAAWKPHITGESVLATGSFDATVGIWRRPQPVL</sequence>
<reference evidence="2" key="1">
    <citation type="submission" date="2021-07" db="EMBL/GenBank/DDBJ databases">
        <authorList>
            <person name="Branca A.L. A."/>
        </authorList>
    </citation>
    <scope>NUCLEOTIDE SEQUENCE</scope>
</reference>
<accession>A0A9W4K7I0</accession>
<dbReference type="PANTHER" id="PTHR19920:SF0">
    <property type="entry name" value="CYTOSOLIC IRON-SULFUR PROTEIN ASSEMBLY PROTEIN CIAO1-RELATED"/>
    <property type="match status" value="1"/>
</dbReference>
<keyword evidence="1" id="KW-0853">WD repeat</keyword>
<keyword evidence="3" id="KW-1185">Reference proteome</keyword>
<evidence type="ECO:0000313" key="2">
    <source>
        <dbReference type="EMBL" id="CAG8885750.1"/>
    </source>
</evidence>
<dbReference type="OrthoDB" id="284782at2759"/>
<dbReference type="SMART" id="SM00320">
    <property type="entry name" value="WD40"/>
    <property type="match status" value="2"/>
</dbReference>
<evidence type="ECO:0000256" key="1">
    <source>
        <dbReference type="PROSITE-ProRule" id="PRU00221"/>
    </source>
</evidence>
<protein>
    <submittedName>
        <fullName evidence="2">Uncharacterized protein</fullName>
    </submittedName>
</protein>